<evidence type="ECO:0000313" key="3">
    <source>
        <dbReference type="Proteomes" id="UP000006666"/>
    </source>
</evidence>
<dbReference type="Proteomes" id="UP000006666">
    <property type="component" value="Chromosome"/>
</dbReference>
<accession>C7NFZ3</accession>
<dbReference type="Gene3D" id="1.10.101.10">
    <property type="entry name" value="PGBD-like superfamily/PGBD"/>
    <property type="match status" value="1"/>
</dbReference>
<feature type="domain" description="Peptidoglycan binding-like" evidence="1">
    <location>
        <begin position="101"/>
        <end position="150"/>
    </location>
</feature>
<evidence type="ECO:0000313" key="2">
    <source>
        <dbReference type="EMBL" id="ACV05993.1"/>
    </source>
</evidence>
<reference evidence="2 3" key="1">
    <citation type="journal article" date="2009" name="Stand. Genomic Sci.">
        <title>Complete genome sequence of Kytococcus sedentarius type strain (541).</title>
        <authorList>
            <person name="Sims D."/>
            <person name="Brettin T."/>
            <person name="Detter J.C."/>
            <person name="Han C."/>
            <person name="Lapidus A."/>
            <person name="Copeland A."/>
            <person name="Glavina Del Rio T."/>
            <person name="Nolan M."/>
            <person name="Chen F."/>
            <person name="Lucas S."/>
            <person name="Tice H."/>
            <person name="Cheng J.F."/>
            <person name="Bruce D."/>
            <person name="Goodwin L."/>
            <person name="Pitluck S."/>
            <person name="Ovchinnikova G."/>
            <person name="Pati A."/>
            <person name="Ivanova N."/>
            <person name="Mavrommatis K."/>
            <person name="Chen A."/>
            <person name="Palaniappan K."/>
            <person name="D'haeseleer P."/>
            <person name="Chain P."/>
            <person name="Bristow J."/>
            <person name="Eisen J.A."/>
            <person name="Markowitz V."/>
            <person name="Hugenholtz P."/>
            <person name="Schneider S."/>
            <person name="Goker M."/>
            <person name="Pukall R."/>
            <person name="Kyrpides N.C."/>
            <person name="Klenk H.P."/>
        </authorList>
    </citation>
    <scope>NUCLEOTIDE SEQUENCE [LARGE SCALE GENOMIC DNA]</scope>
    <source>
        <strain evidence="3">ATCC 14392 / DSM 20547 / JCM 11482 / CCUG 33030 / NBRC 15357 / NCTC 11040 / CCM 314 / 541</strain>
    </source>
</reference>
<dbReference type="eggNOG" id="COG3409">
    <property type="taxonomic scope" value="Bacteria"/>
</dbReference>
<dbReference type="HOGENOM" id="CLU_061330_0_0_11"/>
<dbReference type="AlphaFoldDB" id="C7NFZ3"/>
<organism evidence="2 3">
    <name type="scientific">Kytococcus sedentarius (strain ATCC 14392 / DSM 20547 / JCM 11482 / CCUG 33030 / NBRC 15357 / NCTC 11040 / CCM 314 / 541)</name>
    <name type="common">Micrococcus sedentarius</name>
    <dbReference type="NCBI Taxonomy" id="478801"/>
    <lineage>
        <taxon>Bacteria</taxon>
        <taxon>Bacillati</taxon>
        <taxon>Actinomycetota</taxon>
        <taxon>Actinomycetes</taxon>
        <taxon>Micrococcales</taxon>
        <taxon>Kytococcaceae</taxon>
        <taxon>Kytococcus</taxon>
    </lineage>
</organism>
<dbReference type="InterPro" id="IPR002477">
    <property type="entry name" value="Peptidoglycan-bd-like"/>
</dbReference>
<sequence length="335" mass="33980">MAWAALTVLRPAEDPLEAPAATVVPVKQGEIGSSISLNTTAQWTTTPLGINRASGVVTRVVVEAGDEVSAGDVLYEVELRPVTIAEGKVPAFRKIGAGTEGADVKQLQQLLMQGGHFAGTVDGTAGKDTVQAIRAWQRSQGIDATGVVGPGDVIYVPSLPARVTLDTEVVRTGATLSGGEEALQGLPAAPSFEMPVTTAQAAMVPTGARVNITSPEGDAWSATAGGQSVDEGSGTVHITLDSLDEGPVCADQCAQVPVTGQSSLRSEIITVQEVSGLVVPSSALITEAGGQTAVIDEAGSRLPVEVTASAKGMSVISGVDAGTKVQVPAQRAAQE</sequence>
<dbReference type="EMBL" id="CP001686">
    <property type="protein sequence ID" value="ACV05993.1"/>
    <property type="molecule type" value="Genomic_DNA"/>
</dbReference>
<dbReference type="KEGG" id="kse:Ksed_09470"/>
<name>C7NFZ3_KYTSD</name>
<gene>
    <name evidence="2" type="ordered locus">Ksed_09470</name>
</gene>
<evidence type="ECO:0000259" key="1">
    <source>
        <dbReference type="Pfam" id="PF01471"/>
    </source>
</evidence>
<dbReference type="InterPro" id="IPR036365">
    <property type="entry name" value="PGBD-like_sf"/>
</dbReference>
<dbReference type="InterPro" id="IPR036366">
    <property type="entry name" value="PGBDSf"/>
</dbReference>
<protein>
    <submittedName>
        <fullName evidence="2">Peptidoglycan binding protein</fullName>
    </submittedName>
</protein>
<dbReference type="RefSeq" id="WP_012802407.1">
    <property type="nucleotide sequence ID" value="NC_013169.1"/>
</dbReference>
<dbReference type="Pfam" id="PF01471">
    <property type="entry name" value="PG_binding_1"/>
    <property type="match status" value="1"/>
</dbReference>
<proteinExistence type="predicted"/>
<dbReference type="SUPFAM" id="SSF47090">
    <property type="entry name" value="PGBD-like"/>
    <property type="match status" value="1"/>
</dbReference>
<keyword evidence="3" id="KW-1185">Reference proteome</keyword>
<dbReference type="STRING" id="478801.Ksed_09470"/>